<dbReference type="InterPro" id="IPR050834">
    <property type="entry name" value="Glycosyltransf_2"/>
</dbReference>
<dbReference type="PANTHER" id="PTHR43685:SF2">
    <property type="entry name" value="GLYCOSYLTRANSFERASE 2-LIKE DOMAIN-CONTAINING PROTEIN"/>
    <property type="match status" value="1"/>
</dbReference>
<dbReference type="Gene3D" id="3.90.550.10">
    <property type="entry name" value="Spore Coat Polysaccharide Biosynthesis Protein SpsA, Chain A"/>
    <property type="match status" value="1"/>
</dbReference>
<dbReference type="Proteomes" id="UP000535182">
    <property type="component" value="Unassembled WGS sequence"/>
</dbReference>
<dbReference type="Pfam" id="PF00535">
    <property type="entry name" value="Glycos_transf_2"/>
    <property type="match status" value="1"/>
</dbReference>
<name>A0A9X0QG89_9BACT</name>
<feature type="domain" description="Glycosyltransferase 2-like" evidence="1">
    <location>
        <begin position="6"/>
        <end position="162"/>
    </location>
</feature>
<reference evidence="2 3" key="1">
    <citation type="submission" date="2020-08" db="EMBL/GenBank/DDBJ databases">
        <title>Genomic Encyclopedia of Type Strains, Phase IV (KMG-V): Genome sequencing to study the core and pangenomes of soil and plant-associated prokaryotes.</title>
        <authorList>
            <person name="Whitman W."/>
        </authorList>
    </citation>
    <scope>NUCLEOTIDE SEQUENCE [LARGE SCALE GENOMIC DNA]</scope>
    <source>
        <strain evidence="2 3">X5P2</strain>
    </source>
</reference>
<gene>
    <name evidence="2" type="ORF">HDF14_003277</name>
</gene>
<dbReference type="PANTHER" id="PTHR43685">
    <property type="entry name" value="GLYCOSYLTRANSFERASE"/>
    <property type="match status" value="1"/>
</dbReference>
<keyword evidence="3" id="KW-1185">Reference proteome</keyword>
<proteinExistence type="predicted"/>
<dbReference type="InterPro" id="IPR001173">
    <property type="entry name" value="Glyco_trans_2-like"/>
</dbReference>
<accession>A0A9X0QG89</accession>
<dbReference type="InterPro" id="IPR029044">
    <property type="entry name" value="Nucleotide-diphossugar_trans"/>
</dbReference>
<dbReference type="AlphaFoldDB" id="A0A9X0QG89"/>
<dbReference type="RefSeq" id="WP_183978327.1">
    <property type="nucleotide sequence ID" value="NZ_JACHEB010000007.1"/>
</dbReference>
<dbReference type="SUPFAM" id="SSF53448">
    <property type="entry name" value="Nucleotide-diphospho-sugar transferases"/>
    <property type="match status" value="1"/>
</dbReference>
<sequence>MRTKVTIVVPAYNADRWLRDALNSAVAQTYQAHEIIVVDDGSEDRTGEIARSFGDKIIYIKQSNQGVSAARNTALRAATGDWIALLDSDDLIVPEKLAKQVAVIEANPELVVVYSAFQYLYSNGKTHQMPSFPAVKLWPGLRYRTPILPSTTMIRRSALDEVGGFSTEYHYGEDWELWFRLVRRYSAKAFQDMPENLTTYRYWENNVTKNFARTAAAALRLLDTVLLEGLSGIRRSIWRRKIESRIFYHVSLNYREAENERYWAYAIESFLKWPLWGAVVPADRYKAFAFMLYTKLRNFRFSTTYWWPERRCRESLTSQAELPSEVAVS</sequence>
<comment type="caution">
    <text evidence="2">The sequence shown here is derived from an EMBL/GenBank/DDBJ whole genome shotgun (WGS) entry which is preliminary data.</text>
</comment>
<organism evidence="2 3">
    <name type="scientific">Tunturiibacter gelidiferens</name>
    <dbReference type="NCBI Taxonomy" id="3069689"/>
    <lineage>
        <taxon>Bacteria</taxon>
        <taxon>Pseudomonadati</taxon>
        <taxon>Acidobacteriota</taxon>
        <taxon>Terriglobia</taxon>
        <taxon>Terriglobales</taxon>
        <taxon>Acidobacteriaceae</taxon>
        <taxon>Tunturiibacter</taxon>
    </lineage>
</organism>
<evidence type="ECO:0000259" key="1">
    <source>
        <dbReference type="Pfam" id="PF00535"/>
    </source>
</evidence>
<protein>
    <submittedName>
        <fullName evidence="2">Glycosyltransferase involved in cell wall biosynthesis</fullName>
    </submittedName>
</protein>
<dbReference type="CDD" id="cd00761">
    <property type="entry name" value="Glyco_tranf_GTA_type"/>
    <property type="match status" value="1"/>
</dbReference>
<evidence type="ECO:0000313" key="3">
    <source>
        <dbReference type="Proteomes" id="UP000535182"/>
    </source>
</evidence>
<dbReference type="EMBL" id="JACHEB010000007">
    <property type="protein sequence ID" value="MBB5329655.1"/>
    <property type="molecule type" value="Genomic_DNA"/>
</dbReference>
<evidence type="ECO:0000313" key="2">
    <source>
        <dbReference type="EMBL" id="MBB5329655.1"/>
    </source>
</evidence>